<dbReference type="OrthoDB" id="2989174at2759"/>
<evidence type="ECO:0000313" key="5">
    <source>
        <dbReference type="Proteomes" id="UP000053593"/>
    </source>
</evidence>
<feature type="compositionally biased region" description="Polar residues" evidence="1">
    <location>
        <begin position="298"/>
        <end position="309"/>
    </location>
</feature>
<feature type="transmembrane region" description="Helical" evidence="2">
    <location>
        <begin position="162"/>
        <end position="184"/>
    </location>
</feature>
<organism evidence="4 5">
    <name type="scientific">Collybiopsis luxurians FD-317 M1</name>
    <dbReference type="NCBI Taxonomy" id="944289"/>
    <lineage>
        <taxon>Eukaryota</taxon>
        <taxon>Fungi</taxon>
        <taxon>Dikarya</taxon>
        <taxon>Basidiomycota</taxon>
        <taxon>Agaricomycotina</taxon>
        <taxon>Agaricomycetes</taxon>
        <taxon>Agaricomycetidae</taxon>
        <taxon>Agaricales</taxon>
        <taxon>Marasmiineae</taxon>
        <taxon>Omphalotaceae</taxon>
        <taxon>Collybiopsis</taxon>
        <taxon>Collybiopsis luxurians</taxon>
    </lineage>
</organism>
<dbReference type="Proteomes" id="UP000053593">
    <property type="component" value="Unassembled WGS sequence"/>
</dbReference>
<evidence type="ECO:0000313" key="4">
    <source>
        <dbReference type="EMBL" id="KIK61728.1"/>
    </source>
</evidence>
<evidence type="ECO:0000256" key="1">
    <source>
        <dbReference type="SAM" id="MobiDB-lite"/>
    </source>
</evidence>
<accession>A0A0D0CZ10</accession>
<keyword evidence="2" id="KW-0812">Transmembrane</keyword>
<feature type="compositionally biased region" description="Polar residues" evidence="1">
    <location>
        <begin position="250"/>
        <end position="259"/>
    </location>
</feature>
<name>A0A0D0CZ10_9AGAR</name>
<feature type="chain" id="PRO_5002208299" description="Mid2 domain-containing protein" evidence="3">
    <location>
        <begin position="20"/>
        <end position="405"/>
    </location>
</feature>
<reference evidence="4 5" key="1">
    <citation type="submission" date="2014-04" db="EMBL/GenBank/DDBJ databases">
        <title>Evolutionary Origins and Diversification of the Mycorrhizal Mutualists.</title>
        <authorList>
            <consortium name="DOE Joint Genome Institute"/>
            <consortium name="Mycorrhizal Genomics Consortium"/>
            <person name="Kohler A."/>
            <person name="Kuo A."/>
            <person name="Nagy L.G."/>
            <person name="Floudas D."/>
            <person name="Copeland A."/>
            <person name="Barry K.W."/>
            <person name="Cichocki N."/>
            <person name="Veneault-Fourrey C."/>
            <person name="LaButti K."/>
            <person name="Lindquist E.A."/>
            <person name="Lipzen A."/>
            <person name="Lundell T."/>
            <person name="Morin E."/>
            <person name="Murat C."/>
            <person name="Riley R."/>
            <person name="Ohm R."/>
            <person name="Sun H."/>
            <person name="Tunlid A."/>
            <person name="Henrissat B."/>
            <person name="Grigoriev I.V."/>
            <person name="Hibbett D.S."/>
            <person name="Martin F."/>
        </authorList>
    </citation>
    <scope>NUCLEOTIDE SEQUENCE [LARGE SCALE GENOMIC DNA]</scope>
    <source>
        <strain evidence="4 5">FD-317 M1</strain>
    </source>
</reference>
<keyword evidence="5" id="KW-1185">Reference proteome</keyword>
<feature type="region of interest" description="Disordered" evidence="1">
    <location>
        <begin position="225"/>
        <end position="264"/>
    </location>
</feature>
<sequence length="405" mass="44021">MFFTSLLFCTYLLVFNASAFNISIEATPTVFTEVILTWTRNRDDPTDFWFDVLQIVDDIGTLNKELSLQVPGGTGSASGSMPFVFVRTGSHLIRGTTAESPYGFFNSTIPITAAAANVASNSLAPSSSSCAPTFTTTVTTTTETITTVTSTTAPASHVNSSVIIGATVGSVVPTVIIFAILSIFCMQQRAKKHEVTSINLESTKRASSAFSSVFARLTGPSHRNTTITPFVQIPDPASRPSKARAFQPQGHFSSHSGTSPYRPLHSSFKLQEKMVESRSRSEHVSPDTAVVSVTKLSQISQTRSSQTVNPKLKTDAPQTERQQLLEEEVGRLRLQIMSMVNSTLSSGVNPATAENDIHIQNGNHQMAAEMQRMKQQIEMLEQDRGSLWARGLSDDPPSYFTSIGR</sequence>
<dbReference type="HOGENOM" id="CLU_679810_0_0_1"/>
<keyword evidence="3" id="KW-0732">Signal</keyword>
<dbReference type="AlphaFoldDB" id="A0A0D0CZ10"/>
<feature type="region of interest" description="Disordered" evidence="1">
    <location>
        <begin position="298"/>
        <end position="318"/>
    </location>
</feature>
<gene>
    <name evidence="4" type="ORF">GYMLUDRAFT_574499</name>
</gene>
<evidence type="ECO:0008006" key="6">
    <source>
        <dbReference type="Google" id="ProtNLM"/>
    </source>
</evidence>
<keyword evidence="2" id="KW-1133">Transmembrane helix</keyword>
<feature type="signal peptide" evidence="3">
    <location>
        <begin position="1"/>
        <end position="19"/>
    </location>
</feature>
<proteinExistence type="predicted"/>
<dbReference type="EMBL" id="KN834770">
    <property type="protein sequence ID" value="KIK61728.1"/>
    <property type="molecule type" value="Genomic_DNA"/>
</dbReference>
<evidence type="ECO:0000256" key="3">
    <source>
        <dbReference type="SAM" id="SignalP"/>
    </source>
</evidence>
<evidence type="ECO:0000256" key="2">
    <source>
        <dbReference type="SAM" id="Phobius"/>
    </source>
</evidence>
<protein>
    <recommendedName>
        <fullName evidence="6">Mid2 domain-containing protein</fullName>
    </recommendedName>
</protein>
<keyword evidence="2" id="KW-0472">Membrane</keyword>